<sequence>MNFLLNIDVPDLERATTFYTAAFGLRPSRQLGPDVLELLGLQVPVYLLRKAAGTTGAGTSVRDYGRHWTPVHGDIAVEDLDAALDDAVRAGARQEGEVRSAAWGRIVQVADPFGHGWCLIEFTARGYDALADG</sequence>
<dbReference type="Proteomes" id="UP000639274">
    <property type="component" value="Chromosome"/>
</dbReference>
<dbReference type="SUPFAM" id="SSF54593">
    <property type="entry name" value="Glyoxalase/Bleomycin resistance protein/Dihydroxybiphenyl dioxygenase"/>
    <property type="match status" value="1"/>
</dbReference>
<evidence type="ECO:0000313" key="3">
    <source>
        <dbReference type="Proteomes" id="UP000639274"/>
    </source>
</evidence>
<dbReference type="KEGG" id="lsf:I8J32_011610"/>
<evidence type="ECO:0000313" key="2">
    <source>
        <dbReference type="EMBL" id="QSX77404.1"/>
    </source>
</evidence>
<dbReference type="Pfam" id="PF18029">
    <property type="entry name" value="Glyoxalase_6"/>
    <property type="match status" value="1"/>
</dbReference>
<accession>A0A975AQZ3</accession>
<proteinExistence type="predicted"/>
<dbReference type="InterPro" id="IPR041581">
    <property type="entry name" value="Glyoxalase_6"/>
</dbReference>
<dbReference type="RefSeq" id="WP_200612251.1">
    <property type="nucleotide sequence ID" value="NZ_CP071518.1"/>
</dbReference>
<dbReference type="AlphaFoldDB" id="A0A975AQZ3"/>
<keyword evidence="3" id="KW-1185">Reference proteome</keyword>
<reference evidence="2 3" key="1">
    <citation type="submission" date="2021-03" db="EMBL/GenBank/DDBJ databases">
        <title>Lysobacter sp. nov. isolated from soil of gangwondo yeongwol, south Korea.</title>
        <authorList>
            <person name="Kim K.R."/>
            <person name="Kim K.H."/>
            <person name="Jeon C.O."/>
        </authorList>
    </citation>
    <scope>NUCLEOTIDE SEQUENCE [LARGE SCALE GENOMIC DNA]</scope>
    <source>
        <strain evidence="2 3">R19</strain>
    </source>
</reference>
<dbReference type="EMBL" id="CP071518">
    <property type="protein sequence ID" value="QSX77404.1"/>
    <property type="molecule type" value="Genomic_DNA"/>
</dbReference>
<name>A0A975AQZ3_9GAMM</name>
<dbReference type="PROSITE" id="PS51819">
    <property type="entry name" value="VOC"/>
    <property type="match status" value="1"/>
</dbReference>
<dbReference type="InterPro" id="IPR029068">
    <property type="entry name" value="Glyas_Bleomycin-R_OHBP_Dase"/>
</dbReference>
<protein>
    <submittedName>
        <fullName evidence="2">VOC family protein</fullName>
    </submittedName>
</protein>
<gene>
    <name evidence="2" type="ORF">I8J32_011610</name>
</gene>
<dbReference type="Gene3D" id="3.10.180.10">
    <property type="entry name" value="2,3-Dihydroxybiphenyl 1,2-Dioxygenase, domain 1"/>
    <property type="match status" value="1"/>
</dbReference>
<feature type="domain" description="VOC" evidence="1">
    <location>
        <begin position="1"/>
        <end position="122"/>
    </location>
</feature>
<evidence type="ECO:0000259" key="1">
    <source>
        <dbReference type="PROSITE" id="PS51819"/>
    </source>
</evidence>
<dbReference type="InterPro" id="IPR037523">
    <property type="entry name" value="VOC_core"/>
</dbReference>
<organism evidence="2 3">
    <name type="scientific">Agrilutibacter solisilvae</name>
    <dbReference type="NCBI Taxonomy" id="2763317"/>
    <lineage>
        <taxon>Bacteria</taxon>
        <taxon>Pseudomonadati</taxon>
        <taxon>Pseudomonadota</taxon>
        <taxon>Gammaproteobacteria</taxon>
        <taxon>Lysobacterales</taxon>
        <taxon>Lysobacteraceae</taxon>
        <taxon>Agrilutibacter</taxon>
    </lineage>
</organism>